<dbReference type="Gene3D" id="3.30.1370.10">
    <property type="entry name" value="K Homology domain, type 1"/>
    <property type="match status" value="1"/>
</dbReference>
<dbReference type="SUPFAM" id="SSF50249">
    <property type="entry name" value="Nucleic acid-binding proteins"/>
    <property type="match status" value="1"/>
</dbReference>
<dbReference type="CDD" id="cd05789">
    <property type="entry name" value="S1_Rrp4"/>
    <property type="match status" value="1"/>
</dbReference>
<dbReference type="GO" id="GO:0000178">
    <property type="term" value="C:exosome (RNase complex)"/>
    <property type="evidence" value="ECO:0007669"/>
    <property type="project" value="UniProtKB-KW"/>
</dbReference>
<dbReference type="InterPro" id="IPR023474">
    <property type="entry name" value="Rrp4"/>
</dbReference>
<keyword evidence="4 5" id="KW-0694">RNA-binding</keyword>
<dbReference type="GO" id="GO:0008143">
    <property type="term" value="F:poly(A) binding"/>
    <property type="evidence" value="ECO:0007669"/>
    <property type="project" value="InterPro"/>
</dbReference>
<dbReference type="InterPro" id="IPR003029">
    <property type="entry name" value="S1_domain"/>
</dbReference>
<dbReference type="NCBIfam" id="NF003181">
    <property type="entry name" value="PRK04163.1-1"/>
    <property type="match status" value="1"/>
</dbReference>
<gene>
    <name evidence="5" type="primary">rrp4</name>
    <name evidence="7" type="ORF">ENV14_00745</name>
</gene>
<dbReference type="AlphaFoldDB" id="A0A7C4FBC8"/>
<comment type="caution">
    <text evidence="7">The sequence shown here is derived from an EMBL/GenBank/DDBJ whole genome shotgun (WGS) entry which is preliminary data.</text>
</comment>
<dbReference type="HAMAP" id="MF_00623">
    <property type="entry name" value="Exosome_Rrp4"/>
    <property type="match status" value="1"/>
</dbReference>
<evidence type="ECO:0000256" key="3">
    <source>
        <dbReference type="ARBA" id="ARBA00022835"/>
    </source>
</evidence>
<dbReference type="Pfam" id="PF21262">
    <property type="entry name" value="RRP40_S1"/>
    <property type="match status" value="1"/>
</dbReference>
<dbReference type="GO" id="GO:0008236">
    <property type="term" value="F:serine-type peptidase activity"/>
    <property type="evidence" value="ECO:0007669"/>
    <property type="project" value="InterPro"/>
</dbReference>
<evidence type="ECO:0000313" key="7">
    <source>
        <dbReference type="EMBL" id="HGI86918.1"/>
    </source>
</evidence>
<dbReference type="InterPro" id="IPR012340">
    <property type="entry name" value="NA-bd_OB-fold"/>
</dbReference>
<keyword evidence="3 5" id="KW-0271">Exosome</keyword>
<reference evidence="7" key="1">
    <citation type="journal article" date="2020" name="mSystems">
        <title>Genome- and Community-Level Interaction Insights into Carbon Utilization and Element Cycling Functions of Hydrothermarchaeota in Hydrothermal Sediment.</title>
        <authorList>
            <person name="Zhou Z."/>
            <person name="Liu Y."/>
            <person name="Xu W."/>
            <person name="Pan J."/>
            <person name="Luo Z.H."/>
            <person name="Li M."/>
        </authorList>
    </citation>
    <scope>NUCLEOTIDE SEQUENCE [LARGE SCALE GENOMIC DNA]</scope>
    <source>
        <strain evidence="7">SpSt-732</strain>
    </source>
</reference>
<dbReference type="InterPro" id="IPR019757">
    <property type="entry name" value="Pept_S26A_signal_pept_1_Lys-AS"/>
</dbReference>
<dbReference type="Gene3D" id="2.40.50.140">
    <property type="entry name" value="Nucleic acid-binding proteins"/>
    <property type="match status" value="1"/>
</dbReference>
<dbReference type="GO" id="GO:0071051">
    <property type="term" value="P:poly(A)-dependent snoRNA 3'-end processing"/>
    <property type="evidence" value="ECO:0007669"/>
    <property type="project" value="TreeGrafter"/>
</dbReference>
<name>A0A7C4FBC8_9CREN</name>
<feature type="domain" description="S1 motif" evidence="6">
    <location>
        <begin position="69"/>
        <end position="141"/>
    </location>
</feature>
<evidence type="ECO:0000256" key="1">
    <source>
        <dbReference type="ARBA" id="ARBA00009155"/>
    </source>
</evidence>
<dbReference type="PANTHER" id="PTHR21321:SF4">
    <property type="entry name" value="EXOSOME COMPLEX COMPONENT RRP4"/>
    <property type="match status" value="1"/>
</dbReference>
<comment type="subcellular location">
    <subcellularLocation>
        <location evidence="5">Cytoplasm</location>
    </subcellularLocation>
</comment>
<protein>
    <recommendedName>
        <fullName evidence="5">Exosome complex component Rrp4</fullName>
    </recommendedName>
</protein>
<evidence type="ECO:0000256" key="4">
    <source>
        <dbReference type="ARBA" id="ARBA00022884"/>
    </source>
</evidence>
<dbReference type="GO" id="GO:0000467">
    <property type="term" value="P:exonucleolytic trimming to generate mature 3'-end of 5.8S rRNA from tricistronic rRNA transcript (SSU-rRNA, 5.8S rRNA, LSU-rRNA)"/>
    <property type="evidence" value="ECO:0007669"/>
    <property type="project" value="TreeGrafter"/>
</dbReference>
<sequence>MSSSVKRAIAVPGDIIVVDKNVSIEGANLYRLNENTYIVTTISVQDYEEGEKKRVRVVSLKGRYIPKEGDIVIGIVTDVTLSYWLIDVRSPYPAILNASDYLGKSFNPALENIRKYLDIGDVIIAKVVQFDRSRLPTLTVQDKGLGKVIAGSLVEIEPSKVGRLIGRRKSMITMLTEQTKCEFVVGINGRVLLKCPNSDLEYIATLAIKKIEEEAHVIGLTERIREFIINEKVKRGLIRYEAA</sequence>
<dbReference type="InterPro" id="IPR036612">
    <property type="entry name" value="KH_dom_type_1_sf"/>
</dbReference>
<evidence type="ECO:0000259" key="6">
    <source>
        <dbReference type="PROSITE" id="PS50126"/>
    </source>
</evidence>
<dbReference type="InterPro" id="IPR004088">
    <property type="entry name" value="KH_dom_type_1"/>
</dbReference>
<dbReference type="GO" id="GO:0016020">
    <property type="term" value="C:membrane"/>
    <property type="evidence" value="ECO:0007669"/>
    <property type="project" value="InterPro"/>
</dbReference>
<comment type="similarity">
    <text evidence="1 5">Belongs to the RRP4 family.</text>
</comment>
<dbReference type="Pfam" id="PF15985">
    <property type="entry name" value="KH_6"/>
    <property type="match status" value="1"/>
</dbReference>
<dbReference type="GO" id="GO:0071034">
    <property type="term" value="P:CUT catabolic process"/>
    <property type="evidence" value="ECO:0007669"/>
    <property type="project" value="TreeGrafter"/>
</dbReference>
<dbReference type="PANTHER" id="PTHR21321">
    <property type="entry name" value="PNAS-3 RELATED"/>
    <property type="match status" value="1"/>
</dbReference>
<accession>A0A7C4FBC8</accession>
<evidence type="ECO:0000256" key="5">
    <source>
        <dbReference type="HAMAP-Rule" id="MF_00623"/>
    </source>
</evidence>
<dbReference type="CDD" id="cd22524">
    <property type="entry name" value="KH-I_Rrp4_prokar"/>
    <property type="match status" value="1"/>
</dbReference>
<dbReference type="InterPro" id="IPR048565">
    <property type="entry name" value="S1_RRP4"/>
</dbReference>
<organism evidence="7">
    <name type="scientific">Ignisphaera aggregans</name>
    <dbReference type="NCBI Taxonomy" id="334771"/>
    <lineage>
        <taxon>Archaea</taxon>
        <taxon>Thermoproteota</taxon>
        <taxon>Thermoprotei</taxon>
        <taxon>Desulfurococcales</taxon>
        <taxon>Desulfurococcaceae</taxon>
        <taxon>Ignisphaera</taxon>
    </lineage>
</organism>
<evidence type="ECO:0000256" key="2">
    <source>
        <dbReference type="ARBA" id="ARBA00022490"/>
    </source>
</evidence>
<dbReference type="PROSITE" id="PS50126">
    <property type="entry name" value="S1"/>
    <property type="match status" value="1"/>
</dbReference>
<proteinExistence type="inferred from homology"/>
<dbReference type="GO" id="GO:0034475">
    <property type="term" value="P:U4 snRNA 3'-end processing"/>
    <property type="evidence" value="ECO:0007669"/>
    <property type="project" value="TreeGrafter"/>
</dbReference>
<dbReference type="EMBL" id="DTFF01000008">
    <property type="protein sequence ID" value="HGI86918.1"/>
    <property type="molecule type" value="Genomic_DNA"/>
</dbReference>
<dbReference type="GO" id="GO:0005737">
    <property type="term" value="C:cytoplasm"/>
    <property type="evidence" value="ECO:0007669"/>
    <property type="project" value="UniProtKB-SubCell"/>
</dbReference>
<dbReference type="InterPro" id="IPR026699">
    <property type="entry name" value="Exosome_RNA_bind1/RRP40/RRP4"/>
</dbReference>
<keyword evidence="2 5" id="KW-0963">Cytoplasm</keyword>
<dbReference type="SMART" id="SM00316">
    <property type="entry name" value="S1"/>
    <property type="match status" value="1"/>
</dbReference>
<dbReference type="SUPFAM" id="SSF54791">
    <property type="entry name" value="Eukaryotic type KH-domain (KH-domain type I)"/>
    <property type="match status" value="1"/>
</dbReference>
<dbReference type="PROSITE" id="PS00760">
    <property type="entry name" value="SPASE_I_2"/>
    <property type="match status" value="1"/>
</dbReference>
<comment type="function">
    <text evidence="5">Non-catalytic component of the exosome, which is a complex involved in RNA degradation. Increases the RNA binding and the efficiency of RNA degradation. Confers strong poly(A) specificity to the exosome.</text>
</comment>
<comment type="subunit">
    <text evidence="5">Component of the archaeal exosome complex. Forms a trimer of Rrp4 and/or Csl4 subunits. The trimer associates with an hexameric ring-like arrangement composed of 3 Rrp41-Rrp42 heterodimers.</text>
</comment>